<evidence type="ECO:0000313" key="1">
    <source>
        <dbReference type="EMBL" id="GAG58890.1"/>
    </source>
</evidence>
<accession>X0YRP3</accession>
<protein>
    <submittedName>
        <fullName evidence="1">Uncharacterized protein</fullName>
    </submittedName>
</protein>
<dbReference type="AlphaFoldDB" id="X0YRP3"/>
<sequence>FKFNKIRKSILLLLFLVTTFYFFSITSAESVEIMEKSNKFEDSILGKKIMVKNKMEKKIIEDNGGIGVVKRGDLFHEFINKKDKSINGFVKEYQSVYYDDLDLKVSNIKLNHITYSLALNKNMEGIMKQINRSLVSMRNKEIYERICDRYYQSSLDSLEIKC</sequence>
<comment type="caution">
    <text evidence="1">The sequence shown here is derived from an EMBL/GenBank/DDBJ whole genome shotgun (WGS) entry which is preliminary data.</text>
</comment>
<name>X0YRP3_9ZZZZ</name>
<feature type="non-terminal residue" evidence="1">
    <location>
        <position position="1"/>
    </location>
</feature>
<proteinExistence type="predicted"/>
<gene>
    <name evidence="1" type="ORF">S01H4_17066</name>
</gene>
<organism evidence="1">
    <name type="scientific">marine sediment metagenome</name>
    <dbReference type="NCBI Taxonomy" id="412755"/>
    <lineage>
        <taxon>unclassified sequences</taxon>
        <taxon>metagenomes</taxon>
        <taxon>ecological metagenomes</taxon>
    </lineage>
</organism>
<reference evidence="1" key="1">
    <citation type="journal article" date="2014" name="Front. Microbiol.">
        <title>High frequency of phylogenetically diverse reductive dehalogenase-homologous genes in deep subseafloor sedimentary metagenomes.</title>
        <authorList>
            <person name="Kawai M."/>
            <person name="Futagami T."/>
            <person name="Toyoda A."/>
            <person name="Takaki Y."/>
            <person name="Nishi S."/>
            <person name="Hori S."/>
            <person name="Arai W."/>
            <person name="Tsubouchi T."/>
            <person name="Morono Y."/>
            <person name="Uchiyama I."/>
            <person name="Ito T."/>
            <person name="Fujiyama A."/>
            <person name="Inagaki F."/>
            <person name="Takami H."/>
        </authorList>
    </citation>
    <scope>NUCLEOTIDE SEQUENCE</scope>
    <source>
        <strain evidence="1">Expedition CK06-06</strain>
    </source>
</reference>
<dbReference type="EMBL" id="BART01007504">
    <property type="protein sequence ID" value="GAG58890.1"/>
    <property type="molecule type" value="Genomic_DNA"/>
</dbReference>